<dbReference type="EC" id="2.1.1.33" evidence="7"/>
<keyword evidence="3 7" id="KW-0489">Methyltransferase</keyword>
<dbReference type="InterPro" id="IPR029063">
    <property type="entry name" value="SAM-dependent_MTases_sf"/>
</dbReference>
<keyword evidence="6 7" id="KW-0819">tRNA processing</keyword>
<evidence type="ECO:0000256" key="3">
    <source>
        <dbReference type="ARBA" id="ARBA00022603"/>
    </source>
</evidence>
<accession>A0ABS0F382</accession>
<evidence type="ECO:0000313" key="8">
    <source>
        <dbReference type="EMBL" id="MBF8377714.1"/>
    </source>
</evidence>
<dbReference type="HAMAP" id="MF_01057">
    <property type="entry name" value="tRNA_methyltr_TrmB"/>
    <property type="match status" value="1"/>
</dbReference>
<evidence type="ECO:0000256" key="1">
    <source>
        <dbReference type="ARBA" id="ARBA00000142"/>
    </source>
</evidence>
<dbReference type="NCBIfam" id="TIGR00091">
    <property type="entry name" value="tRNA (guanosine(46)-N7)-methyltransferase TrmB"/>
    <property type="match status" value="1"/>
</dbReference>
<feature type="binding site" evidence="7">
    <location>
        <position position="67"/>
    </location>
    <ligand>
        <name>S-adenosyl-L-methionine</name>
        <dbReference type="ChEBI" id="CHEBI:59789"/>
    </ligand>
</feature>
<evidence type="ECO:0000256" key="7">
    <source>
        <dbReference type="HAMAP-Rule" id="MF_01057"/>
    </source>
</evidence>
<dbReference type="Proteomes" id="UP000642910">
    <property type="component" value="Unassembled WGS sequence"/>
</dbReference>
<dbReference type="PANTHER" id="PTHR23417">
    <property type="entry name" value="3-DEOXY-D-MANNO-OCTULOSONIC-ACID TRANSFERASE/TRNA GUANINE-N 7 - -METHYLTRANSFERASE"/>
    <property type="match status" value="1"/>
</dbReference>
<comment type="catalytic activity">
    <reaction evidence="1 7">
        <text>guanosine(46) in tRNA + S-adenosyl-L-methionine = N(7)-methylguanosine(46) in tRNA + S-adenosyl-L-homocysteine</text>
        <dbReference type="Rhea" id="RHEA:42708"/>
        <dbReference type="Rhea" id="RHEA-COMP:10188"/>
        <dbReference type="Rhea" id="RHEA-COMP:10189"/>
        <dbReference type="ChEBI" id="CHEBI:57856"/>
        <dbReference type="ChEBI" id="CHEBI:59789"/>
        <dbReference type="ChEBI" id="CHEBI:74269"/>
        <dbReference type="ChEBI" id="CHEBI:74480"/>
        <dbReference type="EC" id="2.1.1.33"/>
    </reaction>
</comment>
<organism evidence="8 9">
    <name type="scientific">Alicyclobacillus mali</name>
    <name type="common">ex Roth et al. 2021</name>
    <dbReference type="NCBI Taxonomy" id="1123961"/>
    <lineage>
        <taxon>Bacteria</taxon>
        <taxon>Bacillati</taxon>
        <taxon>Bacillota</taxon>
        <taxon>Bacilli</taxon>
        <taxon>Bacillales</taxon>
        <taxon>Alicyclobacillaceae</taxon>
        <taxon>Alicyclobacillus</taxon>
    </lineage>
</organism>
<reference evidence="8 9" key="1">
    <citation type="submission" date="2020-11" db="EMBL/GenBank/DDBJ databases">
        <title>Genomic insight of Alicyclobacillus mali FL 18 reveals a new arsenic-resistant strain, with potential in environmental biotechnology.</title>
        <authorList>
            <person name="Fiorentino G."/>
            <person name="Gallo G."/>
            <person name="Aulitto M."/>
        </authorList>
    </citation>
    <scope>NUCLEOTIDE SEQUENCE [LARGE SCALE GENOMIC DNA]</scope>
    <source>
        <strain evidence="8 9">FL 18</strain>
    </source>
</reference>
<evidence type="ECO:0000256" key="4">
    <source>
        <dbReference type="ARBA" id="ARBA00022679"/>
    </source>
</evidence>
<dbReference type="EMBL" id="JADPKZ010000038">
    <property type="protein sequence ID" value="MBF8377714.1"/>
    <property type="molecule type" value="Genomic_DNA"/>
</dbReference>
<evidence type="ECO:0000256" key="5">
    <source>
        <dbReference type="ARBA" id="ARBA00022691"/>
    </source>
</evidence>
<evidence type="ECO:0000256" key="6">
    <source>
        <dbReference type="ARBA" id="ARBA00022694"/>
    </source>
</evidence>
<proteinExistence type="inferred from homology"/>
<comment type="function">
    <text evidence="2 7">Catalyzes the formation of N(7)-methylguanine at position 46 (m7G46) in tRNA.</text>
</comment>
<dbReference type="Gene3D" id="3.40.50.150">
    <property type="entry name" value="Vaccinia Virus protein VP39"/>
    <property type="match status" value="1"/>
</dbReference>
<feature type="binding site" evidence="7">
    <location>
        <position position="152"/>
    </location>
    <ligand>
        <name>substrate</name>
    </ligand>
</feature>
<keyword evidence="9" id="KW-1185">Reference proteome</keyword>
<protein>
    <recommendedName>
        <fullName evidence="7">tRNA (guanine-N(7)-)-methyltransferase</fullName>
        <ecNumber evidence="7">2.1.1.33</ecNumber>
    </recommendedName>
    <alternativeName>
        <fullName evidence="7">tRNA (guanine(46)-N(7))-methyltransferase</fullName>
    </alternativeName>
    <alternativeName>
        <fullName evidence="7">tRNA(m7G46)-methyltransferase</fullName>
    </alternativeName>
</protein>
<comment type="similarity">
    <text evidence="7">Belongs to the class I-like SAM-binding methyltransferase superfamily. TrmB family.</text>
</comment>
<keyword evidence="5 7" id="KW-0949">S-adenosyl-L-methionine</keyword>
<dbReference type="InterPro" id="IPR003358">
    <property type="entry name" value="tRNA_(Gua-N-7)_MeTrfase_Trmb"/>
</dbReference>
<comment type="caution">
    <text evidence="8">The sequence shown here is derived from an EMBL/GenBank/DDBJ whole genome shotgun (WGS) entry which is preliminary data.</text>
</comment>
<gene>
    <name evidence="7 8" type="primary">trmB</name>
    <name evidence="8" type="ORF">IW967_07515</name>
</gene>
<dbReference type="InterPro" id="IPR055361">
    <property type="entry name" value="tRNA_methyltr_TrmB_bact"/>
</dbReference>
<feature type="binding site" evidence="7">
    <location>
        <position position="94"/>
    </location>
    <ligand>
        <name>S-adenosyl-L-methionine</name>
        <dbReference type="ChEBI" id="CHEBI:59789"/>
    </ligand>
</feature>
<dbReference type="Pfam" id="PF02390">
    <property type="entry name" value="Methyltransf_4"/>
    <property type="match status" value="1"/>
</dbReference>
<evidence type="ECO:0000256" key="2">
    <source>
        <dbReference type="ARBA" id="ARBA00003015"/>
    </source>
</evidence>
<feature type="binding site" evidence="7">
    <location>
        <position position="116"/>
    </location>
    <ligand>
        <name>S-adenosyl-L-methionine</name>
        <dbReference type="ChEBI" id="CHEBI:59789"/>
    </ligand>
</feature>
<dbReference type="CDD" id="cd02440">
    <property type="entry name" value="AdoMet_MTases"/>
    <property type="match status" value="1"/>
</dbReference>
<feature type="binding site" evidence="7">
    <location>
        <position position="42"/>
    </location>
    <ligand>
        <name>S-adenosyl-L-methionine</name>
        <dbReference type="ChEBI" id="CHEBI:59789"/>
    </ligand>
</feature>
<sequence>MRFRTGHRLEKWLEVGRDHLFDGYQGDPAAWYHALTEPIALEIGCGRGGFIRQMAGLHPTTRFVGVDRVLAVAAKAAYGAALDGLDNLSFLVGDVEHFGPLWREPKVAWLYLNFSDPWPKKRHHKRRLTAPAKLAWYAQWMRPEAWLEQKTDNPELFEWSLESFRASGWEIAEVDRGFPSGDPAETLSGKYVQTEYETRFRQLGQPIYYLRARPAR</sequence>
<dbReference type="PANTHER" id="PTHR23417:SF14">
    <property type="entry name" value="PENTACOTRIPEPTIDE-REPEAT REGION OF PRORP DOMAIN-CONTAINING PROTEIN"/>
    <property type="match status" value="1"/>
</dbReference>
<feature type="binding site" evidence="7">
    <location>
        <position position="120"/>
    </location>
    <ligand>
        <name>substrate</name>
    </ligand>
</feature>
<dbReference type="GO" id="GO:0008176">
    <property type="term" value="F:tRNA (guanine(46)-N7)-methyltransferase activity"/>
    <property type="evidence" value="ECO:0007669"/>
    <property type="project" value="UniProtKB-EC"/>
</dbReference>
<comment type="caution">
    <text evidence="7">Lacks conserved residue(s) required for the propagation of feature annotation.</text>
</comment>
<name>A0ABS0F382_9BACL</name>
<evidence type="ECO:0000313" key="9">
    <source>
        <dbReference type="Proteomes" id="UP000642910"/>
    </source>
</evidence>
<comment type="pathway">
    <text evidence="7">tRNA modification; N(7)-methylguanine-tRNA biosynthesis.</text>
</comment>
<dbReference type="PROSITE" id="PS51625">
    <property type="entry name" value="SAM_MT_TRMB"/>
    <property type="match status" value="1"/>
</dbReference>
<feature type="binding site" evidence="7">
    <location>
        <begin position="194"/>
        <end position="197"/>
    </location>
    <ligand>
        <name>substrate</name>
    </ligand>
</feature>
<dbReference type="SUPFAM" id="SSF53335">
    <property type="entry name" value="S-adenosyl-L-methionine-dependent methyltransferases"/>
    <property type="match status" value="1"/>
</dbReference>
<dbReference type="RefSeq" id="WP_067847714.1">
    <property type="nucleotide sequence ID" value="NZ_JADPKZ010000038.1"/>
</dbReference>
<keyword evidence="4 7" id="KW-0808">Transferase</keyword>